<keyword evidence="5" id="KW-0272">Extracellular matrix</keyword>
<dbReference type="PROSITE" id="PS51144">
    <property type="entry name" value="ALPHA_CA_2"/>
    <property type="match status" value="1"/>
</dbReference>
<keyword evidence="6 10" id="KW-0479">Metal-binding</keyword>
<keyword evidence="7 10" id="KW-0862">Zinc</keyword>
<dbReference type="EC" id="4.2.1.1" evidence="4 10"/>
<evidence type="ECO:0000256" key="3">
    <source>
        <dbReference type="ARBA" id="ARBA00010718"/>
    </source>
</evidence>
<dbReference type="CDD" id="cd00326">
    <property type="entry name" value="alpha_CA"/>
    <property type="match status" value="1"/>
</dbReference>
<feature type="signal peptide" evidence="10">
    <location>
        <begin position="1"/>
        <end position="19"/>
    </location>
</feature>
<evidence type="ECO:0000256" key="2">
    <source>
        <dbReference type="ARBA" id="ARBA00004498"/>
    </source>
</evidence>
<feature type="domain" description="Alpha-carbonic anhydrase" evidence="11">
    <location>
        <begin position="22"/>
        <end position="261"/>
    </location>
</feature>
<accession>A0A814ANR3</accession>
<dbReference type="SMART" id="SM01057">
    <property type="entry name" value="Carb_anhydrase"/>
    <property type="match status" value="1"/>
</dbReference>
<dbReference type="Pfam" id="PF00194">
    <property type="entry name" value="Carb_anhydrase"/>
    <property type="match status" value="1"/>
</dbReference>
<dbReference type="GO" id="GO:0004089">
    <property type="term" value="F:carbonate dehydratase activity"/>
    <property type="evidence" value="ECO:0007669"/>
    <property type="project" value="UniProtKB-UniRule"/>
</dbReference>
<evidence type="ECO:0000256" key="7">
    <source>
        <dbReference type="ARBA" id="ARBA00022833"/>
    </source>
</evidence>
<comment type="caution">
    <text evidence="12">The sequence shown here is derived from an EMBL/GenBank/DDBJ whole genome shotgun (WGS) entry which is preliminary data.</text>
</comment>
<keyword evidence="13" id="KW-1185">Reference proteome</keyword>
<keyword evidence="5" id="KW-0964">Secreted</keyword>
<name>A0A814ANR3_9BILA</name>
<evidence type="ECO:0000256" key="5">
    <source>
        <dbReference type="ARBA" id="ARBA00022530"/>
    </source>
</evidence>
<comment type="catalytic activity">
    <reaction evidence="9 10">
        <text>hydrogencarbonate + H(+) = CO2 + H2O</text>
        <dbReference type="Rhea" id="RHEA:10748"/>
        <dbReference type="ChEBI" id="CHEBI:15377"/>
        <dbReference type="ChEBI" id="CHEBI:15378"/>
        <dbReference type="ChEBI" id="CHEBI:16526"/>
        <dbReference type="ChEBI" id="CHEBI:17544"/>
        <dbReference type="EC" id="4.2.1.1"/>
    </reaction>
</comment>
<dbReference type="GO" id="GO:0008270">
    <property type="term" value="F:zinc ion binding"/>
    <property type="evidence" value="ECO:0007669"/>
    <property type="project" value="UniProtKB-UniRule"/>
</dbReference>
<evidence type="ECO:0000256" key="1">
    <source>
        <dbReference type="ARBA" id="ARBA00001947"/>
    </source>
</evidence>
<dbReference type="InterPro" id="IPR018338">
    <property type="entry name" value="Carbonic_anhydrase_a-class_CS"/>
</dbReference>
<sequence length="263" mass="30593">MNFLYFLVILNILTQSIICKDSNWNYKENGPDKWPKIYPGCSGKQQSPIDLDTSIAQFNNDLRPLIFNNYNQSIRWNITNDGHSIYGKMINPPVTPSISGSNFKEKFNLIQFHFHWGFNPYQGSEHKLDGNKYPLEIHLVHQSNSGKLAVVGFFFRLGVNNQRLRPILEPSRQVIFKNDQMIENFRLTDILPNFETANRNGYFRYMGSLTTPPCTQDITWTVYRQTISISENQLKAFYSNKAETNHRHVQPLNGRKLELSVKL</sequence>
<comment type="function">
    <text evidence="10">Reversible hydration of carbon dioxide.</text>
</comment>
<dbReference type="OrthoDB" id="429145at2759"/>
<dbReference type="PROSITE" id="PS00162">
    <property type="entry name" value="ALPHA_CA_1"/>
    <property type="match status" value="1"/>
</dbReference>
<proteinExistence type="inferred from homology"/>
<comment type="cofactor">
    <cofactor evidence="1 10">
        <name>Zn(2+)</name>
        <dbReference type="ChEBI" id="CHEBI:29105"/>
    </cofactor>
</comment>
<protein>
    <recommendedName>
        <fullName evidence="4 10">Carbonic anhydrase</fullName>
        <ecNumber evidence="4 10">4.2.1.1</ecNumber>
    </recommendedName>
</protein>
<comment type="subcellular location">
    <subcellularLocation>
        <location evidence="2">Secreted</location>
        <location evidence="2">Extracellular space</location>
        <location evidence="2">Extracellular matrix</location>
    </subcellularLocation>
</comment>
<comment type="similarity">
    <text evidence="3 10">Belongs to the alpha-carbonic anhydrase family.</text>
</comment>
<gene>
    <name evidence="12" type="ORF">OXX778_LOCUS12192</name>
</gene>
<dbReference type="GO" id="GO:0005737">
    <property type="term" value="C:cytoplasm"/>
    <property type="evidence" value="ECO:0007669"/>
    <property type="project" value="TreeGrafter"/>
</dbReference>
<keyword evidence="8 10" id="KW-0456">Lyase</keyword>
<keyword evidence="10" id="KW-0732">Signal</keyword>
<dbReference type="EMBL" id="CAJNOC010002173">
    <property type="protein sequence ID" value="CAF0916842.1"/>
    <property type="molecule type" value="Genomic_DNA"/>
</dbReference>
<dbReference type="PANTHER" id="PTHR18952:SF141">
    <property type="entry name" value="CARBONIC ANHYDRASE"/>
    <property type="match status" value="1"/>
</dbReference>
<feature type="chain" id="PRO_5033103488" description="Carbonic anhydrase" evidence="10">
    <location>
        <begin position="20"/>
        <end position="263"/>
    </location>
</feature>
<evidence type="ECO:0000313" key="13">
    <source>
        <dbReference type="Proteomes" id="UP000663879"/>
    </source>
</evidence>
<organism evidence="12 13">
    <name type="scientific">Brachionus calyciflorus</name>
    <dbReference type="NCBI Taxonomy" id="104777"/>
    <lineage>
        <taxon>Eukaryota</taxon>
        <taxon>Metazoa</taxon>
        <taxon>Spiralia</taxon>
        <taxon>Gnathifera</taxon>
        <taxon>Rotifera</taxon>
        <taxon>Eurotatoria</taxon>
        <taxon>Monogononta</taxon>
        <taxon>Pseudotrocha</taxon>
        <taxon>Ploima</taxon>
        <taxon>Brachionidae</taxon>
        <taxon>Brachionus</taxon>
    </lineage>
</organism>
<dbReference type="InterPro" id="IPR023561">
    <property type="entry name" value="Carbonic_anhydrase_a-class"/>
</dbReference>
<evidence type="ECO:0000256" key="9">
    <source>
        <dbReference type="ARBA" id="ARBA00048348"/>
    </source>
</evidence>
<dbReference type="Proteomes" id="UP000663879">
    <property type="component" value="Unassembled WGS sequence"/>
</dbReference>
<evidence type="ECO:0000259" key="11">
    <source>
        <dbReference type="PROSITE" id="PS51144"/>
    </source>
</evidence>
<evidence type="ECO:0000256" key="6">
    <source>
        <dbReference type="ARBA" id="ARBA00022723"/>
    </source>
</evidence>
<dbReference type="PANTHER" id="PTHR18952">
    <property type="entry name" value="CARBONIC ANHYDRASE"/>
    <property type="match status" value="1"/>
</dbReference>
<evidence type="ECO:0000256" key="4">
    <source>
        <dbReference type="ARBA" id="ARBA00012925"/>
    </source>
</evidence>
<dbReference type="InterPro" id="IPR036398">
    <property type="entry name" value="CA_dom_sf"/>
</dbReference>
<evidence type="ECO:0000256" key="10">
    <source>
        <dbReference type="RuleBase" id="RU367011"/>
    </source>
</evidence>
<dbReference type="AlphaFoldDB" id="A0A814ANR3"/>
<evidence type="ECO:0000256" key="8">
    <source>
        <dbReference type="ARBA" id="ARBA00023239"/>
    </source>
</evidence>
<evidence type="ECO:0000313" key="12">
    <source>
        <dbReference type="EMBL" id="CAF0916842.1"/>
    </source>
</evidence>
<reference evidence="12" key="1">
    <citation type="submission" date="2021-02" db="EMBL/GenBank/DDBJ databases">
        <authorList>
            <person name="Nowell W R."/>
        </authorList>
    </citation>
    <scope>NUCLEOTIDE SEQUENCE</scope>
    <source>
        <strain evidence="12">Ploen Becks lab</strain>
    </source>
</reference>
<dbReference type="InterPro" id="IPR001148">
    <property type="entry name" value="CA_dom"/>
</dbReference>
<dbReference type="SUPFAM" id="SSF51069">
    <property type="entry name" value="Carbonic anhydrase"/>
    <property type="match status" value="1"/>
</dbReference>
<dbReference type="Gene3D" id="3.10.200.10">
    <property type="entry name" value="Alpha carbonic anhydrase"/>
    <property type="match status" value="1"/>
</dbReference>